<evidence type="ECO:0000256" key="1">
    <source>
        <dbReference type="ARBA" id="ARBA00023125"/>
    </source>
</evidence>
<evidence type="ECO:0000313" key="5">
    <source>
        <dbReference type="Proteomes" id="UP000001726"/>
    </source>
</evidence>
<dbReference type="Proteomes" id="UP000001726">
    <property type="component" value="Chromosome"/>
</dbReference>
<feature type="domain" description="OmpR/PhoB-type" evidence="3">
    <location>
        <begin position="1"/>
        <end position="104"/>
    </location>
</feature>
<gene>
    <name evidence="4" type="ordered locus">ETA_34240</name>
</gene>
<dbReference type="SMART" id="SM00862">
    <property type="entry name" value="Trans_reg_C"/>
    <property type="match status" value="1"/>
</dbReference>
<dbReference type="CDD" id="cd00383">
    <property type="entry name" value="trans_reg_C"/>
    <property type="match status" value="1"/>
</dbReference>
<dbReference type="STRING" id="465817.ETA_34240"/>
<dbReference type="KEGG" id="eta:ETA_34240"/>
<evidence type="ECO:0000256" key="2">
    <source>
        <dbReference type="PROSITE-ProRule" id="PRU01091"/>
    </source>
</evidence>
<proteinExistence type="predicted"/>
<dbReference type="OrthoDB" id="5801519at2"/>
<dbReference type="RefSeq" id="WP_012443093.1">
    <property type="nucleotide sequence ID" value="NC_010694.1"/>
</dbReference>
<accession>B2VCE9</accession>
<dbReference type="Pfam" id="PF00486">
    <property type="entry name" value="Trans_reg_C"/>
    <property type="match status" value="1"/>
</dbReference>
<dbReference type="HOGENOM" id="CLU_1872266_0_0_6"/>
<dbReference type="SUPFAM" id="SSF46894">
    <property type="entry name" value="C-terminal effector domain of the bipartite response regulators"/>
    <property type="match status" value="1"/>
</dbReference>
<dbReference type="GO" id="GO:0003677">
    <property type="term" value="F:DNA binding"/>
    <property type="evidence" value="ECO:0007669"/>
    <property type="project" value="UniProtKB-UniRule"/>
</dbReference>
<name>B2VCE9_ERWT9</name>
<evidence type="ECO:0000313" key="4">
    <source>
        <dbReference type="EMBL" id="CAO98470.1"/>
    </source>
</evidence>
<sequence length="134" mass="15411">MNYIINKKIYFNSLKGLLNSMNNSVPMVQLSKPGARLLAELIIHSGEIMTREDLIKKVWEDHNLTPSGSNLSNHISLLRKAFLQLDMTERIIITVPKVGFRLEAEIDTYGMPHRPSGFFISKVKDLLWQWKTKS</sequence>
<dbReference type="GO" id="GO:0000160">
    <property type="term" value="P:phosphorelay signal transduction system"/>
    <property type="evidence" value="ECO:0007669"/>
    <property type="project" value="InterPro"/>
</dbReference>
<keyword evidence="5" id="KW-1185">Reference proteome</keyword>
<protein>
    <submittedName>
        <fullName evidence="4">Probable transcriptional regulator</fullName>
    </submittedName>
</protein>
<dbReference type="InterPro" id="IPR036388">
    <property type="entry name" value="WH-like_DNA-bd_sf"/>
</dbReference>
<dbReference type="EMBL" id="CU468135">
    <property type="protein sequence ID" value="CAO98470.1"/>
    <property type="molecule type" value="Genomic_DNA"/>
</dbReference>
<dbReference type="AlphaFoldDB" id="B2VCE9"/>
<organism evidence="4 5">
    <name type="scientific">Erwinia tasmaniensis (strain DSM 17950 / CFBP 7177 / CIP 109463 / NCPPB 4357 / Et1/99)</name>
    <dbReference type="NCBI Taxonomy" id="465817"/>
    <lineage>
        <taxon>Bacteria</taxon>
        <taxon>Pseudomonadati</taxon>
        <taxon>Pseudomonadota</taxon>
        <taxon>Gammaproteobacteria</taxon>
        <taxon>Enterobacterales</taxon>
        <taxon>Erwiniaceae</taxon>
        <taxon>Erwinia</taxon>
    </lineage>
</organism>
<dbReference type="Gene3D" id="1.10.10.10">
    <property type="entry name" value="Winged helix-like DNA-binding domain superfamily/Winged helix DNA-binding domain"/>
    <property type="match status" value="1"/>
</dbReference>
<reference evidence="4 5" key="1">
    <citation type="journal article" date="2008" name="Environ. Microbiol.">
        <title>The genome of Erwinia tasmaniensis strain Et1/99, a non-pathogenic bacterium in the genus Erwinia.</title>
        <authorList>
            <person name="Kube M."/>
            <person name="Migdoll A.M."/>
            <person name="Mueller I."/>
            <person name="Kuhl H."/>
            <person name="Beck A."/>
            <person name="Reinhardt R."/>
            <person name="Geider K."/>
        </authorList>
    </citation>
    <scope>NUCLEOTIDE SEQUENCE [LARGE SCALE GENOMIC DNA]</scope>
    <source>
        <strain evidence="5">DSM 17950 / CFBP 7177 / CIP 109463 / NCPPB 4357 / Et1/99</strain>
    </source>
</reference>
<dbReference type="InterPro" id="IPR001867">
    <property type="entry name" value="OmpR/PhoB-type_DNA-bd"/>
</dbReference>
<dbReference type="InterPro" id="IPR016032">
    <property type="entry name" value="Sig_transdc_resp-reg_C-effctor"/>
</dbReference>
<dbReference type="GO" id="GO:0006355">
    <property type="term" value="P:regulation of DNA-templated transcription"/>
    <property type="evidence" value="ECO:0007669"/>
    <property type="project" value="InterPro"/>
</dbReference>
<dbReference type="eggNOG" id="COG3710">
    <property type="taxonomic scope" value="Bacteria"/>
</dbReference>
<dbReference type="PROSITE" id="PS51755">
    <property type="entry name" value="OMPR_PHOB"/>
    <property type="match status" value="1"/>
</dbReference>
<keyword evidence="1 2" id="KW-0238">DNA-binding</keyword>
<feature type="DNA-binding region" description="OmpR/PhoB-type" evidence="2">
    <location>
        <begin position="1"/>
        <end position="104"/>
    </location>
</feature>
<evidence type="ECO:0000259" key="3">
    <source>
        <dbReference type="PROSITE" id="PS51755"/>
    </source>
</evidence>